<keyword evidence="2" id="KW-1185">Reference proteome</keyword>
<proteinExistence type="predicted"/>
<evidence type="ECO:0000313" key="2">
    <source>
        <dbReference type="Proteomes" id="UP001306119"/>
    </source>
</evidence>
<protein>
    <submittedName>
        <fullName evidence="1">Uncharacterized protein</fullName>
    </submittedName>
</protein>
<dbReference type="EMBL" id="JAYXUG010000013">
    <property type="protein sequence ID" value="MEC6832969.1"/>
    <property type="molecule type" value="Genomic_DNA"/>
</dbReference>
<evidence type="ECO:0000313" key="1">
    <source>
        <dbReference type="EMBL" id="MEC6832969.1"/>
    </source>
</evidence>
<name>A0ABU6L8T5_9GAMM</name>
<organism evidence="1 2">
    <name type="scientific">Photobacterium toruni</name>
    <dbReference type="NCBI Taxonomy" id="1935446"/>
    <lineage>
        <taxon>Bacteria</taxon>
        <taxon>Pseudomonadati</taxon>
        <taxon>Pseudomonadota</taxon>
        <taxon>Gammaproteobacteria</taxon>
        <taxon>Vibrionales</taxon>
        <taxon>Vibrionaceae</taxon>
        <taxon>Photobacterium</taxon>
    </lineage>
</organism>
<dbReference type="Proteomes" id="UP001306119">
    <property type="component" value="Unassembled WGS sequence"/>
</dbReference>
<sequence length="212" mass="25076">MEKIKQELIDYRFKKNEKIIQFKVFLNSLSPNTIDNSVIAENVIFAWNEINITASGKKQYSYEYDNSIRPSRFEVRGSILNYYSSFPDHSHNALVIPNMYELGWIVHIPSVKVTNEHDISWWSKLIKPLIFESILSSYYVKDYRGSFCMFQNIQKDPKYIKILNNNEMIARELNHLMYDSECVNLTSKEWNEKILRLSKPCCIKQLTIAKNQ</sequence>
<accession>A0ABU6L8T5</accession>
<reference evidence="1 2" key="1">
    <citation type="submission" date="2024-01" db="EMBL/GenBank/DDBJ databases">
        <title>Active colonisers of the gastrointestinal tract of Atlantic salmon farmed in a warm water region.</title>
        <authorList>
            <person name="Bowman J.P."/>
        </authorList>
    </citation>
    <scope>NUCLEOTIDE SEQUENCE [LARGE SCALE GENOMIC DNA]</scope>
    <source>
        <strain evidence="1 2">S3MW1</strain>
    </source>
</reference>
<gene>
    <name evidence="1" type="ORF">VXS06_14475</name>
</gene>
<dbReference type="RefSeq" id="WP_327775270.1">
    <property type="nucleotide sequence ID" value="NZ_JAYXUG010000013.1"/>
</dbReference>
<comment type="caution">
    <text evidence="1">The sequence shown here is derived from an EMBL/GenBank/DDBJ whole genome shotgun (WGS) entry which is preliminary data.</text>
</comment>